<protein>
    <recommendedName>
        <fullName evidence="2">Nucleoplasmin-like domain-containing protein</fullName>
    </recommendedName>
</protein>
<dbReference type="AlphaFoldDB" id="A0A9P3GHX0"/>
<accession>A0A9P3GHX0</accession>
<feature type="compositionally biased region" description="Basic and acidic residues" evidence="1">
    <location>
        <begin position="223"/>
        <end position="243"/>
    </location>
</feature>
<dbReference type="InterPro" id="IPR041232">
    <property type="entry name" value="NPL"/>
</dbReference>
<dbReference type="EMBL" id="BPQB01000045">
    <property type="protein sequence ID" value="GJE95071.1"/>
    <property type="molecule type" value="Genomic_DNA"/>
</dbReference>
<name>A0A9P3GHX0_9APHY</name>
<feature type="domain" description="Nucleoplasmin-like" evidence="2">
    <location>
        <begin position="7"/>
        <end position="119"/>
    </location>
</feature>
<dbReference type="Pfam" id="PF17800">
    <property type="entry name" value="NPL"/>
    <property type="match status" value="1"/>
</dbReference>
<proteinExistence type="predicted"/>
<organism evidence="3 4">
    <name type="scientific">Phanerochaete sordida</name>
    <dbReference type="NCBI Taxonomy" id="48140"/>
    <lineage>
        <taxon>Eukaryota</taxon>
        <taxon>Fungi</taxon>
        <taxon>Dikarya</taxon>
        <taxon>Basidiomycota</taxon>
        <taxon>Agaricomycotina</taxon>
        <taxon>Agaricomycetes</taxon>
        <taxon>Polyporales</taxon>
        <taxon>Phanerochaetaceae</taxon>
        <taxon>Phanerochaete</taxon>
    </lineage>
</organism>
<feature type="compositionally biased region" description="Acidic residues" evidence="1">
    <location>
        <begin position="58"/>
        <end position="70"/>
    </location>
</feature>
<dbReference type="Gene3D" id="2.60.120.340">
    <property type="entry name" value="Nucleoplasmin core domain"/>
    <property type="match status" value="1"/>
</dbReference>
<evidence type="ECO:0000256" key="1">
    <source>
        <dbReference type="SAM" id="MobiDB-lite"/>
    </source>
</evidence>
<feature type="region of interest" description="Disordered" evidence="1">
    <location>
        <begin position="52"/>
        <end position="72"/>
    </location>
</feature>
<dbReference type="OrthoDB" id="77911at2759"/>
<feature type="compositionally biased region" description="Acidic residues" evidence="1">
    <location>
        <begin position="147"/>
        <end position="165"/>
    </location>
</feature>
<feature type="region of interest" description="Disordered" evidence="1">
    <location>
        <begin position="141"/>
        <end position="259"/>
    </location>
</feature>
<sequence length="259" mass="28308">MALAIALWSMAVAADEPIEFAPPADLRITNVALGAELQDETGRTTLKLVYQGLPPQPESDEEDEEDEEEHPGEPIATVLCSLTPGMIEQAKIDLVLEANQTYVFDTSGKNTLYISGNYIDQAPSDLPPDDDEILDEDEEGAFRLEDVSSDVEVEADGIDEDEEDAPALLPPPSQPKVRFASAKRPREDEPAAEQQLSKKQRKQLKKLQAEAGAAAAPAPAPEAAKKQEKKQEKQQEKQPEGEGKKKKKSKKNKGDKAKL</sequence>
<dbReference type="Proteomes" id="UP000703269">
    <property type="component" value="Unassembled WGS sequence"/>
</dbReference>
<gene>
    <name evidence="3" type="ORF">PsYK624_112500</name>
</gene>
<evidence type="ECO:0000259" key="2">
    <source>
        <dbReference type="Pfam" id="PF17800"/>
    </source>
</evidence>
<evidence type="ECO:0000313" key="3">
    <source>
        <dbReference type="EMBL" id="GJE95071.1"/>
    </source>
</evidence>
<evidence type="ECO:0000313" key="4">
    <source>
        <dbReference type="Proteomes" id="UP000703269"/>
    </source>
</evidence>
<comment type="caution">
    <text evidence="3">The sequence shown here is derived from an EMBL/GenBank/DDBJ whole genome shotgun (WGS) entry which is preliminary data.</text>
</comment>
<reference evidence="3 4" key="1">
    <citation type="submission" date="2021-08" db="EMBL/GenBank/DDBJ databases">
        <title>Draft Genome Sequence of Phanerochaete sordida strain YK-624.</title>
        <authorList>
            <person name="Mori T."/>
            <person name="Dohra H."/>
            <person name="Suzuki T."/>
            <person name="Kawagishi H."/>
            <person name="Hirai H."/>
        </authorList>
    </citation>
    <scope>NUCLEOTIDE SEQUENCE [LARGE SCALE GENOMIC DNA]</scope>
    <source>
        <strain evidence="3 4">YK-624</strain>
    </source>
</reference>
<keyword evidence="4" id="KW-1185">Reference proteome</keyword>